<evidence type="ECO:0000313" key="3">
    <source>
        <dbReference type="Proteomes" id="UP001596425"/>
    </source>
</evidence>
<evidence type="ECO:0000313" key="2">
    <source>
        <dbReference type="EMBL" id="MFC6631756.1"/>
    </source>
</evidence>
<protein>
    <recommendedName>
        <fullName evidence="4">DUF2934 domain-containing protein</fullName>
    </recommendedName>
</protein>
<comment type="caution">
    <text evidence="2">The sequence shown here is derived from an EMBL/GenBank/DDBJ whole genome shotgun (WGS) entry which is preliminary data.</text>
</comment>
<gene>
    <name evidence="2" type="ORF">ACFQBM_00610</name>
</gene>
<keyword evidence="3" id="KW-1185">Reference proteome</keyword>
<evidence type="ECO:0008006" key="4">
    <source>
        <dbReference type="Google" id="ProtNLM"/>
    </source>
</evidence>
<evidence type="ECO:0000256" key="1">
    <source>
        <dbReference type="SAM" id="MobiDB-lite"/>
    </source>
</evidence>
<sequence>MKQHRPKPGTKEFDDWLLERAEARSKELFKNGPADFDERGAISGSEESLTSTDAEAFPDELEEYRPEERKPRLVPKKKKD</sequence>
<dbReference type="RefSeq" id="WP_193193948.1">
    <property type="nucleotide sequence ID" value="NZ_JACZFR010000052.1"/>
</dbReference>
<proteinExistence type="predicted"/>
<name>A0ABW1YG54_9GAMM</name>
<organism evidence="2 3">
    <name type="scientific">Microbulbifer taiwanensis</name>
    <dbReference type="NCBI Taxonomy" id="986746"/>
    <lineage>
        <taxon>Bacteria</taxon>
        <taxon>Pseudomonadati</taxon>
        <taxon>Pseudomonadota</taxon>
        <taxon>Gammaproteobacteria</taxon>
        <taxon>Cellvibrionales</taxon>
        <taxon>Microbulbiferaceae</taxon>
        <taxon>Microbulbifer</taxon>
    </lineage>
</organism>
<dbReference type="Proteomes" id="UP001596425">
    <property type="component" value="Unassembled WGS sequence"/>
</dbReference>
<dbReference type="EMBL" id="JBHSVR010000001">
    <property type="protein sequence ID" value="MFC6631756.1"/>
    <property type="molecule type" value="Genomic_DNA"/>
</dbReference>
<accession>A0ABW1YG54</accession>
<feature type="region of interest" description="Disordered" evidence="1">
    <location>
        <begin position="27"/>
        <end position="80"/>
    </location>
</feature>
<reference evidence="3" key="1">
    <citation type="journal article" date="2019" name="Int. J. Syst. Evol. Microbiol.">
        <title>The Global Catalogue of Microorganisms (GCM) 10K type strain sequencing project: providing services to taxonomists for standard genome sequencing and annotation.</title>
        <authorList>
            <consortium name="The Broad Institute Genomics Platform"/>
            <consortium name="The Broad Institute Genome Sequencing Center for Infectious Disease"/>
            <person name="Wu L."/>
            <person name="Ma J."/>
        </authorList>
    </citation>
    <scope>NUCLEOTIDE SEQUENCE [LARGE SCALE GENOMIC DNA]</scope>
    <source>
        <strain evidence="3">CGMCC 1.13718</strain>
    </source>
</reference>